<evidence type="ECO:0000313" key="2">
    <source>
        <dbReference type="EMBL" id="PYH92786.1"/>
    </source>
</evidence>
<evidence type="ECO:0000313" key="3">
    <source>
        <dbReference type="Proteomes" id="UP000247810"/>
    </source>
</evidence>
<dbReference type="VEuPathDB" id="FungiDB:BO71DRAFT_456488"/>
<evidence type="ECO:0000256" key="1">
    <source>
        <dbReference type="SAM" id="MobiDB-lite"/>
    </source>
</evidence>
<dbReference type="EMBL" id="KZ825907">
    <property type="protein sequence ID" value="PYH92786.1"/>
    <property type="molecule type" value="Genomic_DNA"/>
</dbReference>
<name>A0A319D5U7_9EURO</name>
<dbReference type="AlphaFoldDB" id="A0A319D5U7"/>
<keyword evidence="3" id="KW-1185">Reference proteome</keyword>
<reference evidence="2 3" key="1">
    <citation type="submission" date="2018-02" db="EMBL/GenBank/DDBJ databases">
        <title>The genomes of Aspergillus section Nigri reveals drivers in fungal speciation.</title>
        <authorList>
            <consortium name="DOE Joint Genome Institute"/>
            <person name="Vesth T.C."/>
            <person name="Nybo J."/>
            <person name="Theobald S."/>
            <person name="Brandl J."/>
            <person name="Frisvad J.C."/>
            <person name="Nielsen K.F."/>
            <person name="Lyhne E.K."/>
            <person name="Kogle M.E."/>
            <person name="Kuo A."/>
            <person name="Riley R."/>
            <person name="Clum A."/>
            <person name="Nolan M."/>
            <person name="Lipzen A."/>
            <person name="Salamov A."/>
            <person name="Henrissat B."/>
            <person name="Wiebenga A."/>
            <person name="De vries R.P."/>
            <person name="Grigoriev I.V."/>
            <person name="Mortensen U.H."/>
            <person name="Andersen M.R."/>
            <person name="Baker S.E."/>
        </authorList>
    </citation>
    <scope>NUCLEOTIDE SEQUENCE [LARGE SCALE GENOMIC DNA]</scope>
    <source>
        <strain evidence="2 3">CBS 707.79</strain>
    </source>
</reference>
<protein>
    <submittedName>
        <fullName evidence="2">Uncharacterized protein</fullName>
    </submittedName>
</protein>
<dbReference type="Proteomes" id="UP000247810">
    <property type="component" value="Unassembled WGS sequence"/>
</dbReference>
<sequence>MESVASHHRRRIQERGEQSLRFHLAAMTYASFFIGVRNTYEDPVPGAMPENGPAHELPIETPQALHRAFGAQSKCSINMPDTGFSRSEYPLIGGIGSTCGHTITHLRLLRSSHSKCSVTKPGYRSRHYGQAGDREDSDEGESSLTETCDAVLNRLQRCLNDDEKENGEMTPQKTVIQKTMGTGVRQ</sequence>
<accession>A0A319D5U7</accession>
<gene>
    <name evidence="2" type="ORF">BO71DRAFT_456488</name>
</gene>
<feature type="region of interest" description="Disordered" evidence="1">
    <location>
        <begin position="118"/>
        <end position="145"/>
    </location>
</feature>
<organism evidence="2 3">
    <name type="scientific">Aspergillus ellipticus CBS 707.79</name>
    <dbReference type="NCBI Taxonomy" id="1448320"/>
    <lineage>
        <taxon>Eukaryota</taxon>
        <taxon>Fungi</taxon>
        <taxon>Dikarya</taxon>
        <taxon>Ascomycota</taxon>
        <taxon>Pezizomycotina</taxon>
        <taxon>Eurotiomycetes</taxon>
        <taxon>Eurotiomycetidae</taxon>
        <taxon>Eurotiales</taxon>
        <taxon>Aspergillaceae</taxon>
        <taxon>Aspergillus</taxon>
        <taxon>Aspergillus subgen. Circumdati</taxon>
    </lineage>
</organism>
<proteinExistence type="predicted"/>